<evidence type="ECO:0000256" key="12">
    <source>
        <dbReference type="ARBA" id="ARBA00022842"/>
    </source>
</evidence>
<dbReference type="SMART" id="SM00316">
    <property type="entry name" value="S1"/>
    <property type="match status" value="1"/>
</dbReference>
<dbReference type="GO" id="GO:0008995">
    <property type="term" value="F:ribonuclease E activity"/>
    <property type="evidence" value="ECO:0007669"/>
    <property type="project" value="UniProtKB-EC"/>
</dbReference>
<dbReference type="AlphaFoldDB" id="A0AB94ICG4"/>
<comment type="subcellular location">
    <subcellularLocation>
        <location evidence="15">Cytoplasm</location>
    </subcellularLocation>
    <subcellularLocation>
        <location evidence="15">Cell inner membrane</location>
        <topology evidence="15">Peripheral membrane protein</topology>
        <orientation evidence="15">Cytoplasmic side</orientation>
    </subcellularLocation>
</comment>
<keyword evidence="8 15" id="KW-0479">Metal-binding</keyword>
<name>A0AB94ICG4_9GAMM</name>
<evidence type="ECO:0000256" key="13">
    <source>
        <dbReference type="ARBA" id="ARBA00022884"/>
    </source>
</evidence>
<evidence type="ECO:0000313" key="19">
    <source>
        <dbReference type="Proteomes" id="UP000506160"/>
    </source>
</evidence>
<dbReference type="EC" id="3.1.26.12" evidence="15"/>
<sequence>MKRMLINATQQEELRVALVEGQYLYDLDIESPGHEQKKANIYKGTIVKINPSLEAAFVSYGGERDGFLSLKEIADNYFPANLSGRKSIKHLKEGQEVLVQIEKEIRGKKGAALTTYISLAGSYLVLMPNDPKAGGVSRRIEGEDRADLKRIIDALDKPKGMGVIARTAGVGKSQEELQQDLDALLTYWNAIQTEAKNHPAPILIHKESDIITRAFRDYLRDDVGEIIIDNKQILEIAKKRLVGLGRTEYLNRLKLYSGDVPLFSRLQIETQIESAFQREVRLPSGGSIVIDTTEALTAIDINSAKSIRGSDIEETAFNTNLEAAEEIARQLRLRDLGGLIVIDFIDMTPIRNQREVENRLKEAMKNDRARIQTTRISRFGLLEMSRQRLSPSLKEATHHICPRCSGTGTVRDNNSLSLSILRIINEEALKENTGQIDVIVPIPIASYLLNEKRRAIAKIEKENPGLKIVIAADKEMETPQYKVIRKRQGEEIDVLSYNLPKLIRELEEEDEEVQPELVIEKAILSGVTIDPKQTSTKAPKEKPKTKETAPKKGLFASLLTGLSRLFSASKTPVESNKKTAQSNQKSTRQTDKRRNNRRNRNSSTETVRENKASRRSQTNSDKANSNAAKVKTVEVIDKNKTPEKAIVTEKRDPKPRRAQRTLTKSVRVNQHNQVESHHDNKVSDIVDTATQTALLPLAMPETQSETNTQEPMAPSSAFSVETMPSYDVKEDKSNTISMAKESVTENTTTDNNSDMRRSRRTPRHLRMNGQRRKRLKEASLAESPMPLAMAVASPELALGKVCIDYSLIHHHQNSESIVLEQPPVNANKMVSEQDENSLINQNDSMSLVTEVATETSIETSVTTTTSLSPVTEVTTMVTPVEIVVDTIEHDVTNNEAVTTIENPLNQVEVNLGNQSNVMMAQSSEQWAQGTNYSKQDESPSPALTNIEPSLSVEPIIESVPSMQEILPLNQDTVVEIVEQPLIHCRQTHAYAGMTKAPATNTPINSVEDVVLVTHLPDSNYQFTGKGYAGGHSADSHAYAAMSKPQTSEQNQH</sequence>
<dbReference type="SUPFAM" id="SSF50249">
    <property type="entry name" value="Nucleic acid-binding proteins"/>
    <property type="match status" value="1"/>
</dbReference>
<dbReference type="InterPro" id="IPR048583">
    <property type="entry name" value="RNase_E_G_thioredoxin-like"/>
</dbReference>
<feature type="region of interest" description="Disordered" evidence="16">
    <location>
        <begin position="530"/>
        <end position="553"/>
    </location>
</feature>
<evidence type="ECO:0000256" key="1">
    <source>
        <dbReference type="ARBA" id="ARBA00005663"/>
    </source>
</evidence>
<dbReference type="Gene3D" id="3.40.1260.20">
    <property type="entry name" value="Ribonuclease E, catalytic domain"/>
    <property type="match status" value="1"/>
</dbReference>
<dbReference type="GO" id="GO:0009898">
    <property type="term" value="C:cytoplasmic side of plasma membrane"/>
    <property type="evidence" value="ECO:0007669"/>
    <property type="project" value="UniProtKB-UniRule"/>
</dbReference>
<evidence type="ECO:0000256" key="6">
    <source>
        <dbReference type="ARBA" id="ARBA00022694"/>
    </source>
</evidence>
<dbReference type="GO" id="GO:0000049">
    <property type="term" value="F:tRNA binding"/>
    <property type="evidence" value="ECO:0007669"/>
    <property type="project" value="UniProtKB-KW"/>
</dbReference>
<keyword evidence="7 15" id="KW-0540">Nuclease</keyword>
<dbReference type="GO" id="GO:0000287">
    <property type="term" value="F:magnesium ion binding"/>
    <property type="evidence" value="ECO:0007669"/>
    <property type="project" value="UniProtKB-UniRule"/>
</dbReference>
<keyword evidence="12 15" id="KW-0460">Magnesium</keyword>
<keyword evidence="4 15" id="KW-0997">Cell inner membrane</keyword>
<evidence type="ECO:0000256" key="15">
    <source>
        <dbReference type="HAMAP-Rule" id="MF_00970"/>
    </source>
</evidence>
<evidence type="ECO:0000256" key="14">
    <source>
        <dbReference type="ARBA" id="ARBA00023136"/>
    </source>
</evidence>
<dbReference type="GO" id="GO:0008270">
    <property type="term" value="F:zinc ion binding"/>
    <property type="evidence" value="ECO:0007669"/>
    <property type="project" value="UniProtKB-UniRule"/>
</dbReference>
<dbReference type="EMBL" id="AWGA01000055">
    <property type="protein sequence ID" value="TEA27107.1"/>
    <property type="molecule type" value="Genomic_DNA"/>
</dbReference>
<accession>A0AB94ICG4</accession>
<dbReference type="GO" id="GO:0005737">
    <property type="term" value="C:cytoplasm"/>
    <property type="evidence" value="ECO:0007669"/>
    <property type="project" value="UniProtKB-SubCell"/>
</dbReference>
<comment type="cofactor">
    <cofactor evidence="15">
        <name>Mg(2+)</name>
        <dbReference type="ChEBI" id="CHEBI:18420"/>
    </cofactor>
    <text evidence="15">Binds 1 Mg(2+) ion per subunit.</text>
</comment>
<evidence type="ECO:0000256" key="11">
    <source>
        <dbReference type="ARBA" id="ARBA00022801"/>
    </source>
</evidence>
<evidence type="ECO:0000313" key="18">
    <source>
        <dbReference type="EMBL" id="TEA27107.1"/>
    </source>
</evidence>
<dbReference type="NCBIfam" id="NF008074">
    <property type="entry name" value="PRK10811.1"/>
    <property type="match status" value="1"/>
</dbReference>
<evidence type="ECO:0000256" key="2">
    <source>
        <dbReference type="ARBA" id="ARBA00022475"/>
    </source>
</evidence>
<proteinExistence type="inferred from homology"/>
<keyword evidence="15" id="KW-0862">Zinc</keyword>
<reference evidence="18 19" key="1">
    <citation type="journal article" date="2014" name="Appl. Environ. Microbiol.">
        <title>Genomic features of a bumble bee symbiont reflect its host environment.</title>
        <authorList>
            <person name="Martinson V.G."/>
            <person name="Magoc T."/>
            <person name="Koch H."/>
            <person name="Salzberg S.L."/>
            <person name="Moran N.A."/>
        </authorList>
    </citation>
    <scope>NUCLEOTIDE SEQUENCE [LARGE SCALE GENOMIC DNA]</scope>
    <source>
        <strain evidence="18 19">Bimp</strain>
    </source>
</reference>
<feature type="binding site" evidence="15">
    <location>
        <position position="300"/>
    </location>
    <ligand>
        <name>Mg(2+)</name>
        <dbReference type="ChEBI" id="CHEBI:18420"/>
        <note>catalytic</note>
    </ligand>
</feature>
<dbReference type="GO" id="GO:0006402">
    <property type="term" value="P:mRNA catabolic process"/>
    <property type="evidence" value="ECO:0007669"/>
    <property type="project" value="UniProtKB-UniRule"/>
</dbReference>
<evidence type="ECO:0000256" key="16">
    <source>
        <dbReference type="SAM" id="MobiDB-lite"/>
    </source>
</evidence>
<dbReference type="Proteomes" id="UP000506160">
    <property type="component" value="Unassembled WGS sequence"/>
</dbReference>
<comment type="caution">
    <text evidence="18">The sequence shown here is derived from an EMBL/GenBank/DDBJ whole genome shotgun (WGS) entry which is preliminary data.</text>
</comment>
<feature type="domain" description="S1 motif" evidence="17">
    <location>
        <begin position="39"/>
        <end position="116"/>
    </location>
</feature>
<keyword evidence="15" id="KW-0820">tRNA-binding</keyword>
<dbReference type="HAMAP" id="MF_00970">
    <property type="entry name" value="RNase_E"/>
    <property type="match status" value="1"/>
</dbReference>
<dbReference type="Pfam" id="PF20833">
    <property type="entry name" value="RNase_E_G_Thio"/>
    <property type="match status" value="1"/>
</dbReference>
<evidence type="ECO:0000256" key="9">
    <source>
        <dbReference type="ARBA" id="ARBA00022730"/>
    </source>
</evidence>
<dbReference type="NCBIfam" id="TIGR00757">
    <property type="entry name" value="RNaseEG"/>
    <property type="match status" value="1"/>
</dbReference>
<keyword evidence="2 15" id="KW-1003">Cell membrane</keyword>
<dbReference type="InterPro" id="IPR012340">
    <property type="entry name" value="NA-bd_OB-fold"/>
</dbReference>
<keyword evidence="9 15" id="KW-0699">rRNA-binding</keyword>
<keyword evidence="10 15" id="KW-0255">Endonuclease</keyword>
<gene>
    <name evidence="15" type="primary">rne</name>
    <name evidence="18" type="ORF">O970_05440</name>
</gene>
<keyword evidence="19" id="KW-1185">Reference proteome</keyword>
<feature type="region of interest" description="Disordered" evidence="16">
    <location>
        <begin position="743"/>
        <end position="762"/>
    </location>
</feature>
<comment type="similarity">
    <text evidence="1">Belongs to the RNase E/G family. RNase G subfamily.</text>
</comment>
<evidence type="ECO:0000256" key="8">
    <source>
        <dbReference type="ARBA" id="ARBA00022723"/>
    </source>
</evidence>
<dbReference type="Gene3D" id="2.40.50.140">
    <property type="entry name" value="Nucleic acid-binding proteins"/>
    <property type="match status" value="1"/>
</dbReference>
<dbReference type="GO" id="GO:0019843">
    <property type="term" value="F:rRNA binding"/>
    <property type="evidence" value="ECO:0007669"/>
    <property type="project" value="UniProtKB-KW"/>
</dbReference>
<feature type="binding site" evidence="15">
    <location>
        <position position="401"/>
    </location>
    <ligand>
        <name>Zn(2+)</name>
        <dbReference type="ChEBI" id="CHEBI:29105"/>
        <note>ligand shared between dimeric partners</note>
    </ligand>
</feature>
<comment type="cofactor">
    <cofactor evidence="15">
        <name>Zn(2+)</name>
        <dbReference type="ChEBI" id="CHEBI:29105"/>
    </cofactor>
    <text evidence="15">Binds 2 Zn(2+) ions per homotetramer.</text>
</comment>
<protein>
    <recommendedName>
        <fullName evidence="15">Ribonuclease E</fullName>
        <shortName evidence="15">RNase E</shortName>
        <ecNumber evidence="15">3.1.26.12</ecNumber>
    </recommendedName>
</protein>
<dbReference type="InterPro" id="IPR004659">
    <property type="entry name" value="RNase_E/G"/>
</dbReference>
<evidence type="ECO:0000256" key="4">
    <source>
        <dbReference type="ARBA" id="ARBA00022519"/>
    </source>
</evidence>
<dbReference type="GO" id="GO:0006364">
    <property type="term" value="P:rRNA processing"/>
    <property type="evidence" value="ECO:0007669"/>
    <property type="project" value="UniProtKB-UniRule"/>
</dbReference>
<keyword evidence="3 15" id="KW-0963">Cytoplasm</keyword>
<comment type="catalytic activity">
    <reaction evidence="15">
        <text>Endonucleolytic cleavage of single-stranded RNA in A- and U-rich regions.</text>
        <dbReference type="EC" id="3.1.26.12"/>
    </reaction>
</comment>
<evidence type="ECO:0000259" key="17">
    <source>
        <dbReference type="PROSITE" id="PS50126"/>
    </source>
</evidence>
<feature type="region of interest" description="Disordered" evidence="16">
    <location>
        <begin position="569"/>
        <end position="663"/>
    </location>
</feature>
<feature type="compositionally biased region" description="Polar residues" evidence="16">
    <location>
        <begin position="615"/>
        <end position="627"/>
    </location>
</feature>
<evidence type="ECO:0000256" key="10">
    <source>
        <dbReference type="ARBA" id="ARBA00022759"/>
    </source>
</evidence>
<feature type="binding site" evidence="15">
    <location>
        <position position="404"/>
    </location>
    <ligand>
        <name>Zn(2+)</name>
        <dbReference type="ChEBI" id="CHEBI:29105"/>
        <note>ligand shared between dimeric partners</note>
    </ligand>
</feature>
<keyword evidence="14 15" id="KW-0472">Membrane</keyword>
<dbReference type="InterPro" id="IPR028878">
    <property type="entry name" value="RNase_E"/>
</dbReference>
<feature type="compositionally biased region" description="Basic and acidic residues" evidence="16">
    <location>
        <begin position="538"/>
        <end position="550"/>
    </location>
</feature>
<comment type="function">
    <text evidence="15">Endoribonuclease that plays a central role in RNA processing and decay. Required for the maturation of 5S and 16S rRNAs and the majority of tRNAs. Also involved in the degradation of most mRNAs.</text>
</comment>
<dbReference type="Pfam" id="PF12111">
    <property type="entry name" value="PNPase_C"/>
    <property type="match status" value="1"/>
</dbReference>
<feature type="compositionally biased region" description="Basic and acidic residues" evidence="16">
    <location>
        <begin position="631"/>
        <end position="652"/>
    </location>
</feature>
<dbReference type="PANTHER" id="PTHR30001:SF1">
    <property type="entry name" value="RIBONUCLEASE E_G-LIKE PROTEIN, CHLOROPLASTIC"/>
    <property type="match status" value="1"/>
</dbReference>
<keyword evidence="5 15" id="KW-0698">rRNA processing</keyword>
<dbReference type="PROSITE" id="PS50126">
    <property type="entry name" value="S1"/>
    <property type="match status" value="1"/>
</dbReference>
<dbReference type="RefSeq" id="WP_024496125.1">
    <property type="nucleotide sequence ID" value="NZ_AWGA01000055.1"/>
</dbReference>
<comment type="subunit">
    <text evidence="15">Component of the RNA degradosome, which is a multiprotein complex involved in RNA processing and mRNA degradation. Within the RNA degradosome, RNase E assembles into a homotetramer formed by a dimer of dimers.</text>
</comment>
<evidence type="ECO:0000256" key="7">
    <source>
        <dbReference type="ARBA" id="ARBA00022722"/>
    </source>
</evidence>
<dbReference type="GO" id="GO:0008033">
    <property type="term" value="P:tRNA processing"/>
    <property type="evidence" value="ECO:0007669"/>
    <property type="project" value="UniProtKB-UniRule"/>
</dbReference>
<keyword evidence="13 15" id="KW-0694">RNA-binding</keyword>
<dbReference type="PANTHER" id="PTHR30001">
    <property type="entry name" value="RIBONUCLEASE"/>
    <property type="match status" value="1"/>
</dbReference>
<dbReference type="Pfam" id="PF10150">
    <property type="entry name" value="RNase_E_G"/>
    <property type="match status" value="1"/>
</dbReference>
<organism evidence="18 19">
    <name type="scientific">Candidatus Schmidhempelia bombi str. Bimp</name>
    <dbReference type="NCBI Taxonomy" id="1387197"/>
    <lineage>
        <taxon>Bacteria</taxon>
        <taxon>Pseudomonadati</taxon>
        <taxon>Pseudomonadota</taxon>
        <taxon>Gammaproteobacteria</taxon>
        <taxon>Orbales</taxon>
        <taxon>Orbaceae</taxon>
        <taxon>Candidatus Schmidhempelia</taxon>
    </lineage>
</organism>
<comment type="similarity">
    <text evidence="15">Belongs to the RNase E/G family. RNase E subfamily.</text>
</comment>
<feature type="region of interest" description="Required for zinc-mediated homotetramerization and catalytic activity" evidence="15">
    <location>
        <begin position="401"/>
        <end position="404"/>
    </location>
</feature>
<dbReference type="InterPro" id="IPR021968">
    <property type="entry name" value="PNPase_C"/>
</dbReference>
<keyword evidence="6 15" id="KW-0819">tRNA processing</keyword>
<dbReference type="Pfam" id="PF00575">
    <property type="entry name" value="S1"/>
    <property type="match status" value="1"/>
</dbReference>
<keyword evidence="11 15" id="KW-0378">Hydrolase</keyword>
<dbReference type="InterPro" id="IPR003029">
    <property type="entry name" value="S1_domain"/>
</dbReference>
<evidence type="ECO:0000256" key="3">
    <source>
        <dbReference type="ARBA" id="ARBA00022490"/>
    </source>
</evidence>
<evidence type="ECO:0000256" key="5">
    <source>
        <dbReference type="ARBA" id="ARBA00022552"/>
    </source>
</evidence>
<feature type="binding site" evidence="15">
    <location>
        <position position="343"/>
    </location>
    <ligand>
        <name>Mg(2+)</name>
        <dbReference type="ChEBI" id="CHEBI:18420"/>
        <note>catalytic</note>
    </ligand>
</feature>
<dbReference type="InterPro" id="IPR019307">
    <property type="entry name" value="RNA-bd_AU-1/RNase_E/G"/>
</dbReference>
<feature type="compositionally biased region" description="Polar residues" evidence="16">
    <location>
        <begin position="569"/>
        <end position="587"/>
    </location>
</feature>
<dbReference type="CDD" id="cd04453">
    <property type="entry name" value="S1_RNase_E"/>
    <property type="match status" value="1"/>
</dbReference>